<comment type="caution">
    <text evidence="2">The sequence shown here is derived from an EMBL/GenBank/DDBJ whole genome shotgun (WGS) entry which is preliminary data.</text>
</comment>
<reference evidence="2 3" key="1">
    <citation type="submission" date="2019-08" db="EMBL/GenBank/DDBJ databases">
        <title>In-depth cultivation of the pig gut microbiome towards novel bacterial diversity and tailored functional studies.</title>
        <authorList>
            <person name="Wylensek D."/>
            <person name="Hitch T.C.A."/>
            <person name="Clavel T."/>
        </authorList>
    </citation>
    <scope>NUCLEOTIDE SEQUENCE [LARGE SCALE GENOMIC DNA]</scope>
    <source>
        <strain evidence="2 3">WCA-SAB-591-4A-A</strain>
    </source>
</reference>
<dbReference type="Pfam" id="PF07876">
    <property type="entry name" value="Dabb"/>
    <property type="match status" value="1"/>
</dbReference>
<name>A0A6N7XFB6_9FIRM</name>
<accession>A0A6N7XFB6</accession>
<evidence type="ECO:0000313" key="2">
    <source>
        <dbReference type="EMBL" id="MST62074.1"/>
    </source>
</evidence>
<dbReference type="SUPFAM" id="SSF54909">
    <property type="entry name" value="Dimeric alpha+beta barrel"/>
    <property type="match status" value="1"/>
</dbReference>
<evidence type="ECO:0000259" key="1">
    <source>
        <dbReference type="PROSITE" id="PS51502"/>
    </source>
</evidence>
<dbReference type="SMART" id="SM00886">
    <property type="entry name" value="Dabb"/>
    <property type="match status" value="1"/>
</dbReference>
<dbReference type="AlphaFoldDB" id="A0A6N7XFB6"/>
<dbReference type="PROSITE" id="PS51502">
    <property type="entry name" value="S_R_A_B_BARREL"/>
    <property type="match status" value="1"/>
</dbReference>
<organism evidence="2 3">
    <name type="scientific">Peptostreptococcus porci</name>
    <dbReference type="NCBI Taxonomy" id="2652282"/>
    <lineage>
        <taxon>Bacteria</taxon>
        <taxon>Bacillati</taxon>
        <taxon>Bacillota</taxon>
        <taxon>Clostridia</taxon>
        <taxon>Peptostreptococcales</taxon>
        <taxon>Peptostreptococcaceae</taxon>
        <taxon>Peptostreptococcus</taxon>
    </lineage>
</organism>
<dbReference type="Proteomes" id="UP000440713">
    <property type="component" value="Unassembled WGS sequence"/>
</dbReference>
<dbReference type="InterPro" id="IPR013097">
    <property type="entry name" value="Dabb"/>
</dbReference>
<evidence type="ECO:0000313" key="3">
    <source>
        <dbReference type="Proteomes" id="UP000440713"/>
    </source>
</evidence>
<sequence length="95" mass="11009">MKHIVLFKFEDKSNVQEAGSLLKEVYEKLKNEHRVIVDYDFKANCLDNDSNMDIILFVELVSEAALPVYINHDEHKLFLERFKGLGLIAKSVIDI</sequence>
<dbReference type="EMBL" id="VUNE01000001">
    <property type="protein sequence ID" value="MST62074.1"/>
    <property type="molecule type" value="Genomic_DNA"/>
</dbReference>
<dbReference type="InterPro" id="IPR011008">
    <property type="entry name" value="Dimeric_a/b-barrel"/>
</dbReference>
<dbReference type="Gene3D" id="3.30.70.100">
    <property type="match status" value="1"/>
</dbReference>
<gene>
    <name evidence="2" type="ORF">FYJ71_03675</name>
</gene>
<keyword evidence="3" id="KW-1185">Reference proteome</keyword>
<dbReference type="RefSeq" id="WP_154537431.1">
    <property type="nucleotide sequence ID" value="NZ_JAQYHJ010000083.1"/>
</dbReference>
<protein>
    <recommendedName>
        <fullName evidence="1">Stress-response A/B barrel domain-containing protein</fullName>
    </recommendedName>
</protein>
<proteinExistence type="predicted"/>
<feature type="domain" description="Stress-response A/B barrel" evidence="1">
    <location>
        <begin position="1"/>
        <end position="95"/>
    </location>
</feature>